<evidence type="ECO:0000313" key="4">
    <source>
        <dbReference type="Proteomes" id="UP000034681"/>
    </source>
</evidence>
<gene>
    <name evidence="3" type="ORF">PROH_17345</name>
</gene>
<dbReference type="STRING" id="317619.GCA_000332315_01566"/>
<reference evidence="3" key="1">
    <citation type="submission" date="2012-04" db="EMBL/GenBank/DDBJ databases">
        <authorList>
            <person name="Borisov I.G."/>
            <person name="Ivanikova N.V."/>
            <person name="Pinevich A.V."/>
        </authorList>
    </citation>
    <scope>NUCLEOTIDE SEQUENCE</scope>
    <source>
        <strain evidence="3">CALU 1027</strain>
    </source>
</reference>
<dbReference type="Proteomes" id="UP000034681">
    <property type="component" value="Unassembled WGS sequence"/>
</dbReference>
<keyword evidence="1" id="KW-0472">Membrane</keyword>
<dbReference type="InterPro" id="IPR015402">
    <property type="entry name" value="DUF1980"/>
</dbReference>
<feature type="transmembrane region" description="Helical" evidence="1">
    <location>
        <begin position="33"/>
        <end position="58"/>
    </location>
</feature>
<dbReference type="NCBIfam" id="TIGR03943">
    <property type="entry name" value="TIGR03943 family putative permease subunit"/>
    <property type="match status" value="1"/>
</dbReference>
<dbReference type="eggNOG" id="COG3689">
    <property type="taxonomic scope" value="Bacteria"/>
</dbReference>
<feature type="domain" description="DUF1980" evidence="2">
    <location>
        <begin position="137"/>
        <end position="237"/>
    </location>
</feature>
<proteinExistence type="predicted"/>
<dbReference type="Pfam" id="PF21537">
    <property type="entry name" value="DUF1980_C"/>
    <property type="match status" value="1"/>
</dbReference>
<dbReference type="InterPro" id="IPR052955">
    <property type="entry name" value="UPF0703_membrane_permease"/>
</dbReference>
<organism evidence="3 4">
    <name type="scientific">Prochlorothrix hollandica PCC 9006 = CALU 1027</name>
    <dbReference type="NCBI Taxonomy" id="317619"/>
    <lineage>
        <taxon>Bacteria</taxon>
        <taxon>Bacillati</taxon>
        <taxon>Cyanobacteriota</taxon>
        <taxon>Cyanophyceae</taxon>
        <taxon>Prochlorotrichales</taxon>
        <taxon>Prochlorotrichaceae</taxon>
        <taxon>Prochlorothrix</taxon>
    </lineage>
</organism>
<protein>
    <submittedName>
        <fullName evidence="3">Membrane protein</fullName>
    </submittedName>
</protein>
<keyword evidence="1" id="KW-0812">Transmembrane</keyword>
<name>A0A0M2PQF0_PROHO</name>
<dbReference type="InterPro" id="IPR048447">
    <property type="entry name" value="DUF1980_C"/>
</dbReference>
<dbReference type="AlphaFoldDB" id="A0A0M2PQF0"/>
<sequence length="239" mass="26350">MLSLLDTLTLGTWGALLLHYWRNGELNLLIHPAYAWLTVTTGFLLVTLAGMRLVLWLGRRSDSMQHLSSLPRSLGAVLLLAVALGGFWVPPKVFASDLANDREVAEFMTLARPQPQGFRAAAKSEDRSIVDWVRTLNVYPEPDAYAGQSAKVQGFVIHPPELPDNYLLLARFVITCCAADVYPVGLPVALPSSRTLFSPDAWLEVQGTMTTVDFNGNRKLVIQAETITEIDEPDNPYAS</sequence>
<evidence type="ECO:0000259" key="2">
    <source>
        <dbReference type="Pfam" id="PF21537"/>
    </source>
</evidence>
<keyword evidence="1" id="KW-1133">Transmembrane helix</keyword>
<feature type="transmembrane region" description="Helical" evidence="1">
    <location>
        <begin position="70"/>
        <end position="89"/>
    </location>
</feature>
<accession>A0A0M2PQF0</accession>
<keyword evidence="4" id="KW-1185">Reference proteome</keyword>
<evidence type="ECO:0000313" key="3">
    <source>
        <dbReference type="EMBL" id="KKI98785.1"/>
    </source>
</evidence>
<comment type="caution">
    <text evidence="3">The sequence shown here is derived from an EMBL/GenBank/DDBJ whole genome shotgun (WGS) entry which is preliminary data.</text>
</comment>
<dbReference type="PANTHER" id="PTHR40047">
    <property type="entry name" value="UPF0703 PROTEIN YCGQ"/>
    <property type="match status" value="1"/>
</dbReference>
<dbReference type="EMBL" id="AJTX02000007">
    <property type="protein sequence ID" value="KKI98785.1"/>
    <property type="molecule type" value="Genomic_DNA"/>
</dbReference>
<evidence type="ECO:0000256" key="1">
    <source>
        <dbReference type="SAM" id="Phobius"/>
    </source>
</evidence>
<dbReference type="PANTHER" id="PTHR40047:SF1">
    <property type="entry name" value="UPF0703 PROTEIN YCGQ"/>
    <property type="match status" value="1"/>
</dbReference>